<reference evidence="2 3" key="1">
    <citation type="submission" date="2019-08" db="EMBL/GenBank/DDBJ databases">
        <title>Seonamhaeicola sediminis sp. nov., isolated from marine sediment.</title>
        <authorList>
            <person name="Cao W.R."/>
        </authorList>
    </citation>
    <scope>NUCLEOTIDE SEQUENCE [LARGE SCALE GENOMIC DNA]</scope>
    <source>
        <strain evidence="2 3">1505</strain>
    </source>
</reference>
<evidence type="ECO:0000313" key="3">
    <source>
        <dbReference type="Proteomes" id="UP000321080"/>
    </source>
</evidence>
<dbReference type="Proteomes" id="UP000321080">
    <property type="component" value="Unassembled WGS sequence"/>
</dbReference>
<evidence type="ECO:0000313" key="2">
    <source>
        <dbReference type="EMBL" id="TXG39175.1"/>
    </source>
</evidence>
<evidence type="ECO:0008006" key="4">
    <source>
        <dbReference type="Google" id="ProtNLM"/>
    </source>
</evidence>
<sequence>MKNKIFAIIGGTIALFGLGYLIYVILGFNMHNGEAAGATFTKLEIPSIILMEILYSTLLTIVFSKLAQINTFSSGLQAGLIIGAFIGACGTLHLFATSELVELTGVISATITFGIRFAVAGGVIGWLLGRE</sequence>
<protein>
    <recommendedName>
        <fullName evidence="4">DUF1761 domain-containing protein</fullName>
    </recommendedName>
</protein>
<dbReference type="AlphaFoldDB" id="A0A5C7GLP2"/>
<keyword evidence="1" id="KW-1133">Transmembrane helix</keyword>
<feature type="transmembrane region" description="Helical" evidence="1">
    <location>
        <begin position="107"/>
        <end position="128"/>
    </location>
</feature>
<feature type="transmembrane region" description="Helical" evidence="1">
    <location>
        <begin position="5"/>
        <end position="25"/>
    </location>
</feature>
<dbReference type="RefSeq" id="WP_147766654.1">
    <property type="nucleotide sequence ID" value="NZ_VRKQ01000008.1"/>
</dbReference>
<accession>A0A5C7GLP2</accession>
<comment type="caution">
    <text evidence="2">The sequence shown here is derived from an EMBL/GenBank/DDBJ whole genome shotgun (WGS) entry which is preliminary data.</text>
</comment>
<feature type="transmembrane region" description="Helical" evidence="1">
    <location>
        <begin position="75"/>
        <end position="95"/>
    </location>
</feature>
<keyword evidence="3" id="KW-1185">Reference proteome</keyword>
<keyword evidence="1" id="KW-0472">Membrane</keyword>
<name>A0A5C7GLP2_9FLAO</name>
<gene>
    <name evidence="2" type="ORF">FUA22_04675</name>
</gene>
<feature type="transmembrane region" description="Helical" evidence="1">
    <location>
        <begin position="45"/>
        <end position="63"/>
    </location>
</feature>
<dbReference type="OrthoDB" id="1445994at2"/>
<evidence type="ECO:0000256" key="1">
    <source>
        <dbReference type="SAM" id="Phobius"/>
    </source>
</evidence>
<organism evidence="2 3">
    <name type="scientific">Seonamhaeicola maritimus</name>
    <dbReference type="NCBI Taxonomy" id="2591822"/>
    <lineage>
        <taxon>Bacteria</taxon>
        <taxon>Pseudomonadati</taxon>
        <taxon>Bacteroidota</taxon>
        <taxon>Flavobacteriia</taxon>
        <taxon>Flavobacteriales</taxon>
        <taxon>Flavobacteriaceae</taxon>
    </lineage>
</organism>
<keyword evidence="1" id="KW-0812">Transmembrane</keyword>
<proteinExistence type="predicted"/>
<dbReference type="EMBL" id="VRKQ01000008">
    <property type="protein sequence ID" value="TXG39175.1"/>
    <property type="molecule type" value="Genomic_DNA"/>
</dbReference>